<dbReference type="PANTHER" id="PTHR43605:SF10">
    <property type="entry name" value="ACYL-COA SYNTHETASE MEDIUM CHAIN FAMILY MEMBER 3"/>
    <property type="match status" value="1"/>
</dbReference>
<dbReference type="AlphaFoldDB" id="M3AUX1"/>
<dbReference type="RefSeq" id="XP_007927997.1">
    <property type="nucleotide sequence ID" value="XM_007929806.1"/>
</dbReference>
<dbReference type="InterPro" id="IPR000873">
    <property type="entry name" value="AMP-dep_synth/lig_dom"/>
</dbReference>
<comment type="catalytic activity">
    <reaction evidence="6">
        <text>a medium-chain fatty acid + ATP + CoA = a medium-chain fatty acyl-CoA + AMP + diphosphate</text>
        <dbReference type="Rhea" id="RHEA:48340"/>
        <dbReference type="ChEBI" id="CHEBI:30616"/>
        <dbReference type="ChEBI" id="CHEBI:33019"/>
        <dbReference type="ChEBI" id="CHEBI:57287"/>
        <dbReference type="ChEBI" id="CHEBI:59558"/>
        <dbReference type="ChEBI" id="CHEBI:90546"/>
        <dbReference type="ChEBI" id="CHEBI:456215"/>
        <dbReference type="EC" id="6.2.1.2"/>
    </reaction>
    <physiologicalReaction direction="left-to-right" evidence="6">
        <dbReference type="Rhea" id="RHEA:48341"/>
    </physiologicalReaction>
</comment>
<evidence type="ECO:0000256" key="1">
    <source>
        <dbReference type="ARBA" id="ARBA00006432"/>
    </source>
</evidence>
<dbReference type="STRING" id="383855.M3AUX1"/>
<evidence type="ECO:0000256" key="2">
    <source>
        <dbReference type="ARBA" id="ARBA00022598"/>
    </source>
</evidence>
<feature type="domain" description="AMP-dependent synthetase/ligase" evidence="7">
    <location>
        <begin position="33"/>
        <end position="387"/>
    </location>
</feature>
<feature type="domain" description="AMP-binding enzyme C-terminal" evidence="8">
    <location>
        <begin position="459"/>
        <end position="541"/>
    </location>
</feature>
<evidence type="ECO:0000256" key="5">
    <source>
        <dbReference type="ARBA" id="ARBA00039009"/>
    </source>
</evidence>
<keyword evidence="2" id="KW-0436">Ligase</keyword>
<evidence type="ECO:0000313" key="10">
    <source>
        <dbReference type="Proteomes" id="UP000016932"/>
    </source>
</evidence>
<dbReference type="InterPro" id="IPR045851">
    <property type="entry name" value="AMP-bd_C_sf"/>
</dbReference>
<proteinExistence type="inferred from homology"/>
<dbReference type="InterPro" id="IPR020845">
    <property type="entry name" value="AMP-binding_CS"/>
</dbReference>
<dbReference type="OrthoDB" id="6614653at2759"/>
<keyword evidence="10" id="KW-1185">Reference proteome</keyword>
<dbReference type="eggNOG" id="KOG1175">
    <property type="taxonomic scope" value="Eukaryota"/>
</dbReference>
<dbReference type="Proteomes" id="UP000016932">
    <property type="component" value="Unassembled WGS sequence"/>
</dbReference>
<dbReference type="FunFam" id="3.30.300.30:FF:000005">
    <property type="entry name" value="Acyl-coenzyme A synthetase ACSM5, mitochondrial"/>
    <property type="match status" value="1"/>
</dbReference>
<dbReference type="GO" id="GO:0004321">
    <property type="term" value="F:fatty-acyl-CoA synthase activity"/>
    <property type="evidence" value="ECO:0007669"/>
    <property type="project" value="TreeGrafter"/>
</dbReference>
<organism evidence="9 10">
    <name type="scientific">Pseudocercospora fijiensis (strain CIRAD86)</name>
    <name type="common">Black leaf streak disease fungus</name>
    <name type="synonym">Mycosphaerella fijiensis</name>
    <dbReference type="NCBI Taxonomy" id="383855"/>
    <lineage>
        <taxon>Eukaryota</taxon>
        <taxon>Fungi</taxon>
        <taxon>Dikarya</taxon>
        <taxon>Ascomycota</taxon>
        <taxon>Pezizomycotina</taxon>
        <taxon>Dothideomycetes</taxon>
        <taxon>Dothideomycetidae</taxon>
        <taxon>Mycosphaerellales</taxon>
        <taxon>Mycosphaerellaceae</taxon>
        <taxon>Pseudocercospora</taxon>
    </lineage>
</organism>
<dbReference type="EC" id="6.2.1.2" evidence="5"/>
<evidence type="ECO:0000259" key="8">
    <source>
        <dbReference type="Pfam" id="PF13193"/>
    </source>
</evidence>
<dbReference type="Gene3D" id="3.30.300.30">
    <property type="match status" value="1"/>
</dbReference>
<evidence type="ECO:0000256" key="4">
    <source>
        <dbReference type="ARBA" id="ARBA00022840"/>
    </source>
</evidence>
<dbReference type="Pfam" id="PF00501">
    <property type="entry name" value="AMP-binding"/>
    <property type="match status" value="1"/>
</dbReference>
<dbReference type="InterPro" id="IPR042099">
    <property type="entry name" value="ANL_N_sf"/>
</dbReference>
<dbReference type="PROSITE" id="PS00455">
    <property type="entry name" value="AMP_BINDING"/>
    <property type="match status" value="1"/>
</dbReference>
<dbReference type="InterPro" id="IPR025110">
    <property type="entry name" value="AMP-bd_C"/>
</dbReference>
<dbReference type="KEGG" id="pfj:MYCFIDRAFT_51989"/>
<evidence type="ECO:0000256" key="3">
    <source>
        <dbReference type="ARBA" id="ARBA00022741"/>
    </source>
</evidence>
<dbReference type="EMBL" id="KB446560">
    <property type="protein sequence ID" value="EME81262.1"/>
    <property type="molecule type" value="Genomic_DNA"/>
</dbReference>
<dbReference type="GO" id="GO:0006633">
    <property type="term" value="P:fatty acid biosynthetic process"/>
    <property type="evidence" value="ECO:0007669"/>
    <property type="project" value="TreeGrafter"/>
</dbReference>
<name>M3AUX1_PSEFD</name>
<dbReference type="InterPro" id="IPR051087">
    <property type="entry name" value="Mitochondrial_ACSM"/>
</dbReference>
<comment type="similarity">
    <text evidence="1">Belongs to the ATP-dependent AMP-binding enzyme family.</text>
</comment>
<gene>
    <name evidence="9" type="ORF">MYCFIDRAFT_51989</name>
</gene>
<dbReference type="GeneID" id="19340004"/>
<evidence type="ECO:0000259" key="7">
    <source>
        <dbReference type="Pfam" id="PF00501"/>
    </source>
</evidence>
<dbReference type="VEuPathDB" id="FungiDB:MYCFIDRAFT_51989"/>
<dbReference type="PANTHER" id="PTHR43605">
    <property type="entry name" value="ACYL-COENZYME A SYNTHETASE"/>
    <property type="match status" value="1"/>
</dbReference>
<dbReference type="HOGENOM" id="CLU_000022_59_10_1"/>
<evidence type="ECO:0000313" key="9">
    <source>
        <dbReference type="EMBL" id="EME81262.1"/>
    </source>
</evidence>
<dbReference type="GO" id="GO:0006637">
    <property type="term" value="P:acyl-CoA metabolic process"/>
    <property type="evidence" value="ECO:0007669"/>
    <property type="project" value="TreeGrafter"/>
</dbReference>
<keyword evidence="3" id="KW-0547">Nucleotide-binding</keyword>
<protein>
    <recommendedName>
        <fullName evidence="5">medium-chain acyl-CoA ligase</fullName>
        <ecNumber evidence="5">6.2.1.2</ecNumber>
    </recommendedName>
</protein>
<dbReference type="SUPFAM" id="SSF56801">
    <property type="entry name" value="Acetyl-CoA synthetase-like"/>
    <property type="match status" value="1"/>
</dbReference>
<dbReference type="GO" id="GO:0005524">
    <property type="term" value="F:ATP binding"/>
    <property type="evidence" value="ECO:0007669"/>
    <property type="project" value="UniProtKB-KW"/>
</dbReference>
<reference evidence="9 10" key="1">
    <citation type="journal article" date="2012" name="PLoS Pathog.">
        <title>Diverse lifestyles and strategies of plant pathogenesis encoded in the genomes of eighteen Dothideomycetes fungi.</title>
        <authorList>
            <person name="Ohm R.A."/>
            <person name="Feau N."/>
            <person name="Henrissat B."/>
            <person name="Schoch C.L."/>
            <person name="Horwitz B.A."/>
            <person name="Barry K.W."/>
            <person name="Condon B.J."/>
            <person name="Copeland A.C."/>
            <person name="Dhillon B."/>
            <person name="Glaser F."/>
            <person name="Hesse C.N."/>
            <person name="Kosti I."/>
            <person name="LaButti K."/>
            <person name="Lindquist E.A."/>
            <person name="Lucas S."/>
            <person name="Salamov A.A."/>
            <person name="Bradshaw R.E."/>
            <person name="Ciuffetti L."/>
            <person name="Hamelin R.C."/>
            <person name="Kema G.H.J."/>
            <person name="Lawrence C."/>
            <person name="Scott J.A."/>
            <person name="Spatafora J.W."/>
            <person name="Turgeon B.G."/>
            <person name="de Wit P.J.G.M."/>
            <person name="Zhong S."/>
            <person name="Goodwin S.B."/>
            <person name="Grigoriev I.V."/>
        </authorList>
    </citation>
    <scope>NUCLEOTIDE SEQUENCE [LARGE SCALE GENOMIC DNA]</scope>
    <source>
        <strain evidence="9 10">CIRAD86</strain>
    </source>
</reference>
<dbReference type="Gene3D" id="3.40.50.12780">
    <property type="entry name" value="N-terminal domain of ligase-like"/>
    <property type="match status" value="1"/>
</dbReference>
<keyword evidence="4" id="KW-0067">ATP-binding</keyword>
<evidence type="ECO:0000256" key="6">
    <source>
        <dbReference type="ARBA" id="ARBA00048477"/>
    </source>
</evidence>
<sequence length="561" mass="63221">MAHYFDAQLKRPKDFNFATDVVDYWAKKAEKGCAMHWISQDRKQERRLSFEHFSRQSHRLAVLFRDKLGVQKGEKMLIIMPRLPEWWEIATAGIRSGIVICPATTLLVDKDIEYRANRSKASVFLGDSVAVRKMLKVRKNCPSIQHIFQLDGEACSDVLLLSEALKSVPRDAKYLGAKPALKDPSMIYFTSGTTGPPKMVQHNQISYPLASTITGKHFHRLEPGQLNWVLTEQGWAKAAWAFLGTWNCGAGIFIHDDRGAFNPKTTLDILNSYPITTFCAPPTVYRQLVLDESRKYLKRNPPRSLQHCTGAGEPLNPEVIRLWLETTGMEICDGFGQTETILLCGNFKGNPIRPGSMGKPSPGTPLYVVGNDGRETAADVEGDIAIKVDLTEQSNFFGLFDGYLDEGKLDRKLKECPEEGRAWYSTGDRAVRDKDGYFWFVGRNDDVINSAGYRIGPFEVESTLKQHPAVVESAVVSSPDKSRGEVVKAFVVLTAEYAKKDEEALIKELQNFCKENAAPYKYPRKIQFVDASFLPKTISGKIQRKKLKQMEWSHEEVKAKL</sequence>
<dbReference type="Pfam" id="PF13193">
    <property type="entry name" value="AMP-binding_C"/>
    <property type="match status" value="1"/>
</dbReference>
<accession>M3AUX1</accession>
<dbReference type="GO" id="GO:0031956">
    <property type="term" value="F:medium-chain fatty acid-CoA ligase activity"/>
    <property type="evidence" value="ECO:0007669"/>
    <property type="project" value="UniProtKB-EC"/>
</dbReference>